<dbReference type="SUPFAM" id="SSF48452">
    <property type="entry name" value="TPR-like"/>
    <property type="match status" value="2"/>
</dbReference>
<protein>
    <submittedName>
        <fullName evidence="3">Pentatricopeptide repeat-containing protein-like, chloroplastic</fullName>
    </submittedName>
</protein>
<dbReference type="Pfam" id="PF20431">
    <property type="entry name" value="E_motif"/>
    <property type="match status" value="1"/>
</dbReference>
<dbReference type="InterPro" id="IPR002885">
    <property type="entry name" value="PPR_rpt"/>
</dbReference>
<dbReference type="PANTHER" id="PTHR47926:SF473">
    <property type="entry name" value="(WILD MALAYSIAN BANANA) HYPOTHETICAL PROTEIN"/>
    <property type="match status" value="1"/>
</dbReference>
<feature type="repeat" description="PPR" evidence="2">
    <location>
        <begin position="182"/>
        <end position="216"/>
    </location>
</feature>
<dbReference type="Pfam" id="PF01535">
    <property type="entry name" value="PPR"/>
    <property type="match status" value="3"/>
</dbReference>
<organism evidence="3 4">
    <name type="scientific">Iris pallida</name>
    <name type="common">Sweet iris</name>
    <dbReference type="NCBI Taxonomy" id="29817"/>
    <lineage>
        <taxon>Eukaryota</taxon>
        <taxon>Viridiplantae</taxon>
        <taxon>Streptophyta</taxon>
        <taxon>Embryophyta</taxon>
        <taxon>Tracheophyta</taxon>
        <taxon>Spermatophyta</taxon>
        <taxon>Magnoliopsida</taxon>
        <taxon>Liliopsida</taxon>
        <taxon>Asparagales</taxon>
        <taxon>Iridaceae</taxon>
        <taxon>Iridoideae</taxon>
        <taxon>Irideae</taxon>
        <taxon>Iris</taxon>
    </lineage>
</organism>
<feature type="repeat" description="PPR" evidence="2">
    <location>
        <begin position="80"/>
        <end position="114"/>
    </location>
</feature>
<evidence type="ECO:0000313" key="3">
    <source>
        <dbReference type="EMBL" id="KAJ6819879.1"/>
    </source>
</evidence>
<dbReference type="Proteomes" id="UP001140949">
    <property type="component" value="Unassembled WGS sequence"/>
</dbReference>
<evidence type="ECO:0000313" key="4">
    <source>
        <dbReference type="Proteomes" id="UP001140949"/>
    </source>
</evidence>
<dbReference type="GO" id="GO:0009451">
    <property type="term" value="P:RNA modification"/>
    <property type="evidence" value="ECO:0007669"/>
    <property type="project" value="InterPro"/>
</dbReference>
<evidence type="ECO:0000256" key="1">
    <source>
        <dbReference type="ARBA" id="ARBA00022737"/>
    </source>
</evidence>
<dbReference type="Gene3D" id="1.25.40.10">
    <property type="entry name" value="Tetratricopeptide repeat domain"/>
    <property type="match status" value="4"/>
</dbReference>
<dbReference type="FunFam" id="1.25.40.10:FF:000242">
    <property type="entry name" value="Pentatricopeptide repeat-containing protein"/>
    <property type="match status" value="1"/>
</dbReference>
<dbReference type="FunFam" id="1.25.40.10:FF:000348">
    <property type="entry name" value="Pentatricopeptide repeat-containing protein chloroplastic"/>
    <property type="match status" value="1"/>
</dbReference>
<gene>
    <name evidence="3" type="ORF">M6B38_401735</name>
</gene>
<dbReference type="PROSITE" id="PS51375">
    <property type="entry name" value="PPR"/>
    <property type="match status" value="5"/>
</dbReference>
<dbReference type="AlphaFoldDB" id="A0AAX6FTX9"/>
<proteinExistence type="predicted"/>
<comment type="caution">
    <text evidence="3">The sequence shown here is derived from an EMBL/GenBank/DDBJ whole genome shotgun (WGS) entry which is preliminary data.</text>
</comment>
<keyword evidence="4" id="KW-1185">Reference proteome</keyword>
<dbReference type="PANTHER" id="PTHR47926">
    <property type="entry name" value="PENTATRICOPEPTIDE REPEAT-CONTAINING PROTEIN"/>
    <property type="match status" value="1"/>
</dbReference>
<sequence length="577" mass="63013">MHISPTVLTANSVRSLLNSCNNNQHKLKQAHAHILRSNPPPSLIQTTLSTLIITLSGSSRADVANLAYVRTLFSCLPNPTIFQYNPFLRTLSASGSPHETLSLFRSMLRSACSPNHLTFPSVIKSCSRCLATRTGASVHAHVVRAGLEHDPYVISTLVHFYATAAKDLGSARKVFDGCDGSDTVCWNAMIDGYVRFGEVGLARAVFDRMVCRDVVSWNTMVNGHALLGLLKEARGFFDRMPERNVVSWNSMLAGHAKCGDVEGAREIFREMPRRDVVSWNAMVACYVEGGRPDEAMALFEEMQRAGVRPTDATFVSLMSACARIGALEQGERLHKLIGVYGIEIGTVLGTALVDMYAKCGRLSRAFRIFDAMENKDPLSWNTIIAGMAVHGKAEEALRLFREMTESGNGPDDATFVAVLSACSYAGMVGEGRRLFSCMRTAYGVEPKVEHYGCVVDLLARKGMLEEAAEEVRAMPMEPNAAAWGALLGGCRIHGDAEIADGVGKRLLDLQPENSGRYVLLSNIYARRNRWEDASAVRRMMAGRGVSKAPGTSVIELEYQNNFQQRGVADTSGEGEAC</sequence>
<accession>A0AAX6FTX9</accession>
<feature type="repeat" description="PPR" evidence="2">
    <location>
        <begin position="244"/>
        <end position="274"/>
    </location>
</feature>
<dbReference type="EMBL" id="JANAVB010025998">
    <property type="protein sequence ID" value="KAJ6819879.1"/>
    <property type="molecule type" value="Genomic_DNA"/>
</dbReference>
<dbReference type="Pfam" id="PF13041">
    <property type="entry name" value="PPR_2"/>
    <property type="match status" value="2"/>
</dbReference>
<dbReference type="InterPro" id="IPR046960">
    <property type="entry name" value="PPR_At4g14850-like_plant"/>
</dbReference>
<dbReference type="InterPro" id="IPR046848">
    <property type="entry name" value="E_motif"/>
</dbReference>
<dbReference type="InterPro" id="IPR011990">
    <property type="entry name" value="TPR-like_helical_dom_sf"/>
</dbReference>
<name>A0AAX6FTX9_IRIPA</name>
<reference evidence="3" key="1">
    <citation type="journal article" date="2023" name="GigaByte">
        <title>Genome assembly of the bearded iris, Iris pallida Lam.</title>
        <authorList>
            <person name="Bruccoleri R.E."/>
            <person name="Oakeley E.J."/>
            <person name="Faust A.M.E."/>
            <person name="Altorfer M."/>
            <person name="Dessus-Babus S."/>
            <person name="Burckhardt D."/>
            <person name="Oertli M."/>
            <person name="Naumann U."/>
            <person name="Petersen F."/>
            <person name="Wong J."/>
        </authorList>
    </citation>
    <scope>NUCLEOTIDE SEQUENCE</scope>
    <source>
        <strain evidence="3">GSM-AAB239-AS_SAM_17_03QT</strain>
    </source>
</reference>
<keyword evidence="1" id="KW-0677">Repeat</keyword>
<dbReference type="GO" id="GO:0003723">
    <property type="term" value="F:RNA binding"/>
    <property type="evidence" value="ECO:0007669"/>
    <property type="project" value="InterPro"/>
</dbReference>
<feature type="repeat" description="PPR" evidence="2">
    <location>
        <begin position="275"/>
        <end position="309"/>
    </location>
</feature>
<evidence type="ECO:0000256" key="2">
    <source>
        <dbReference type="PROSITE-ProRule" id="PRU00708"/>
    </source>
</evidence>
<dbReference type="NCBIfam" id="TIGR00756">
    <property type="entry name" value="PPR"/>
    <property type="match status" value="6"/>
</dbReference>
<reference evidence="3" key="2">
    <citation type="submission" date="2023-04" db="EMBL/GenBank/DDBJ databases">
        <authorList>
            <person name="Bruccoleri R.E."/>
            <person name="Oakeley E.J."/>
            <person name="Faust A.-M."/>
            <person name="Dessus-Babus S."/>
            <person name="Altorfer M."/>
            <person name="Burckhardt D."/>
            <person name="Oertli M."/>
            <person name="Naumann U."/>
            <person name="Petersen F."/>
            <person name="Wong J."/>
        </authorList>
    </citation>
    <scope>NUCLEOTIDE SEQUENCE</scope>
    <source>
        <strain evidence="3">GSM-AAB239-AS_SAM_17_03QT</strain>
        <tissue evidence="3">Leaf</tissue>
    </source>
</reference>
<feature type="repeat" description="PPR" evidence="2">
    <location>
        <begin position="376"/>
        <end position="410"/>
    </location>
</feature>